<accession>A0A1Y1N779</accession>
<dbReference type="EMBL" id="VVIM01000002">
    <property type="protein sequence ID" value="KAB0801607.1"/>
    <property type="molecule type" value="Genomic_DNA"/>
</dbReference>
<evidence type="ECO:0000313" key="3">
    <source>
        <dbReference type="EMBL" id="KAB0801607.1"/>
    </source>
</evidence>
<feature type="region of interest" description="Disordered" evidence="1">
    <location>
        <begin position="147"/>
        <end position="181"/>
    </location>
</feature>
<evidence type="ECO:0000313" key="2">
    <source>
        <dbReference type="EMBL" id="JAV93569.1"/>
    </source>
</evidence>
<dbReference type="Proteomes" id="UP000327044">
    <property type="component" value="Unassembled WGS sequence"/>
</dbReference>
<reference evidence="3" key="3">
    <citation type="submission" date="2019-08" db="EMBL/GenBank/DDBJ databases">
        <authorList>
            <consortium name="Photinus pyralis genome working group"/>
            <person name="Fallon T.R."/>
            <person name="Sander Lower S.E."/>
            <person name="Weng J.-K."/>
        </authorList>
    </citation>
    <scope>NUCLEOTIDE SEQUENCE</scope>
    <source>
        <strain evidence="3">1611_PpyrPB1</strain>
        <tissue evidence="3">Whole body</tissue>
    </source>
</reference>
<dbReference type="EMBL" id="GEZM01011255">
    <property type="protein sequence ID" value="JAV93569.1"/>
    <property type="molecule type" value="Transcribed_RNA"/>
</dbReference>
<dbReference type="AlphaFoldDB" id="A0A1Y1N779"/>
<protein>
    <submittedName>
        <fullName evidence="2">Uncharacterized protein</fullName>
    </submittedName>
</protein>
<organism evidence="2">
    <name type="scientific">Photinus pyralis</name>
    <name type="common">Common eastern firefly</name>
    <name type="synonym">Lampyris pyralis</name>
    <dbReference type="NCBI Taxonomy" id="7054"/>
    <lineage>
        <taxon>Eukaryota</taxon>
        <taxon>Metazoa</taxon>
        <taxon>Ecdysozoa</taxon>
        <taxon>Arthropoda</taxon>
        <taxon>Hexapoda</taxon>
        <taxon>Insecta</taxon>
        <taxon>Pterygota</taxon>
        <taxon>Neoptera</taxon>
        <taxon>Endopterygota</taxon>
        <taxon>Coleoptera</taxon>
        <taxon>Polyphaga</taxon>
        <taxon>Elateriformia</taxon>
        <taxon>Elateroidea</taxon>
        <taxon>Lampyridae</taxon>
        <taxon>Lampyrinae</taxon>
        <taxon>Photinus</taxon>
    </lineage>
</organism>
<feature type="compositionally biased region" description="Basic and acidic residues" evidence="1">
    <location>
        <begin position="154"/>
        <end position="181"/>
    </location>
</feature>
<name>A0A1Y1N779_PHOPY</name>
<reference evidence="3 4" key="2">
    <citation type="journal article" date="2018" name="Elife">
        <title>Firefly genomes illuminate parallel origins of bioluminescence in beetles.</title>
        <authorList>
            <person name="Fallon T.R."/>
            <person name="Lower S.E."/>
            <person name="Chang C.H."/>
            <person name="Bessho-Uehara M."/>
            <person name="Martin G.J."/>
            <person name="Bewick A.J."/>
            <person name="Behringer M."/>
            <person name="Debat H.J."/>
            <person name="Wong I."/>
            <person name="Day J.C."/>
            <person name="Suvorov A."/>
            <person name="Silva C.J."/>
            <person name="Stanger-Hall K.F."/>
            <person name="Hall D.W."/>
            <person name="Schmitz R.J."/>
            <person name="Nelson D.R."/>
            <person name="Lewis S.M."/>
            <person name="Shigenobu S."/>
            <person name="Bybee S.M."/>
            <person name="Larracuente A.M."/>
            <person name="Oba Y."/>
            <person name="Weng J.K."/>
        </authorList>
    </citation>
    <scope>NUCLEOTIDE SEQUENCE [LARGE SCALE GENOMIC DNA]</scope>
    <source>
        <strain evidence="3">1611_PpyrPB1</strain>
        <tissue evidence="3">Whole body</tissue>
    </source>
</reference>
<sequence length="181" mass="20889">MDRFCSVCGARKRLNFDFSIEKCEKCNQMPHILSFELKSSNVLRCSVCVSYICESNRYCEICGHTVERSKIIRSKRAIENRDMIRVKKNQALERRRETRNMVKAETITSLSTSHLDESLEQADVNKSFATDGEGDILFSQLRDEDLANDVNNGNDKKETHLEEVCDIEKDADVKDKKEENN</sequence>
<proteinExistence type="predicted"/>
<reference evidence="2" key="1">
    <citation type="journal article" date="2016" name="Sci. Rep.">
        <title>Molecular characterization of firefly nuptial gifts: a multi-omics approach sheds light on postcopulatory sexual selection.</title>
        <authorList>
            <person name="Al-Wathiqui N."/>
            <person name="Fallon T.R."/>
            <person name="South A."/>
            <person name="Weng J.K."/>
            <person name="Lewis S.M."/>
        </authorList>
    </citation>
    <scope>NUCLEOTIDE SEQUENCE</scope>
</reference>
<evidence type="ECO:0000256" key="1">
    <source>
        <dbReference type="SAM" id="MobiDB-lite"/>
    </source>
</evidence>
<keyword evidence="4" id="KW-1185">Reference proteome</keyword>
<dbReference type="InParanoid" id="A0A1Y1N779"/>
<gene>
    <name evidence="3" type="ORF">PPYR_03793</name>
</gene>
<evidence type="ECO:0000313" key="4">
    <source>
        <dbReference type="Proteomes" id="UP000327044"/>
    </source>
</evidence>